<organism evidence="7 8">
    <name type="scientific">Cephalotrichum gorgonifer</name>
    <dbReference type="NCBI Taxonomy" id="2041049"/>
    <lineage>
        <taxon>Eukaryota</taxon>
        <taxon>Fungi</taxon>
        <taxon>Dikarya</taxon>
        <taxon>Ascomycota</taxon>
        <taxon>Pezizomycotina</taxon>
        <taxon>Sordariomycetes</taxon>
        <taxon>Hypocreomycetidae</taxon>
        <taxon>Microascales</taxon>
        <taxon>Microascaceae</taxon>
        <taxon>Cephalotrichum</taxon>
    </lineage>
</organism>
<dbReference type="PANTHER" id="PTHR43791:SF104">
    <property type="entry name" value="MAJOR FACILITATOR SUPERFAMILY (MFS) PROFILE DOMAIN-CONTAINING PROTEIN-RELATED"/>
    <property type="match status" value="1"/>
</dbReference>
<feature type="transmembrane region" description="Helical" evidence="6">
    <location>
        <begin position="328"/>
        <end position="350"/>
    </location>
</feature>
<keyword evidence="2" id="KW-0813">Transport</keyword>
<comment type="subcellular location">
    <subcellularLocation>
        <location evidence="1">Membrane</location>
        <topology evidence="1">Multi-pass membrane protein</topology>
    </subcellularLocation>
</comment>
<feature type="transmembrane region" description="Helical" evidence="6">
    <location>
        <begin position="183"/>
        <end position="201"/>
    </location>
</feature>
<keyword evidence="3 6" id="KW-0812">Transmembrane</keyword>
<feature type="transmembrane region" description="Helical" evidence="6">
    <location>
        <begin position="246"/>
        <end position="267"/>
    </location>
</feature>
<dbReference type="SUPFAM" id="SSF103473">
    <property type="entry name" value="MFS general substrate transporter"/>
    <property type="match status" value="1"/>
</dbReference>
<evidence type="ECO:0000256" key="1">
    <source>
        <dbReference type="ARBA" id="ARBA00004141"/>
    </source>
</evidence>
<keyword evidence="8" id="KW-1185">Reference proteome</keyword>
<dbReference type="Gene3D" id="1.20.1250.20">
    <property type="entry name" value="MFS general substrate transporter like domains"/>
    <property type="match status" value="2"/>
</dbReference>
<dbReference type="AlphaFoldDB" id="A0AAE8SUK5"/>
<dbReference type="PANTHER" id="PTHR43791">
    <property type="entry name" value="PERMEASE-RELATED"/>
    <property type="match status" value="1"/>
</dbReference>
<proteinExistence type="predicted"/>
<dbReference type="InterPro" id="IPR011701">
    <property type="entry name" value="MFS"/>
</dbReference>
<gene>
    <name evidence="7" type="ORF">DNG_04471</name>
</gene>
<evidence type="ECO:0000256" key="2">
    <source>
        <dbReference type="ARBA" id="ARBA00022448"/>
    </source>
</evidence>
<keyword evidence="5 6" id="KW-0472">Membrane</keyword>
<dbReference type="GO" id="GO:0022857">
    <property type="term" value="F:transmembrane transporter activity"/>
    <property type="evidence" value="ECO:0007669"/>
    <property type="project" value="InterPro"/>
</dbReference>
<evidence type="ECO:0000313" key="8">
    <source>
        <dbReference type="Proteomes" id="UP001187682"/>
    </source>
</evidence>
<feature type="transmembrane region" description="Helical" evidence="6">
    <location>
        <begin position="486"/>
        <end position="506"/>
    </location>
</feature>
<feature type="transmembrane region" description="Helical" evidence="6">
    <location>
        <begin position="213"/>
        <end position="234"/>
    </location>
</feature>
<sequence length="546" mass="62157">MEYDKLTVDDAADSLYSSPTPLDSLLGDASSSPKTNYVTGDAFVSGVSADFYEPIAGYEGRHRYDPSAEWTQKEEKTLVRKLDYRIASWVCLMFFALQLDRGNIGQALSDGMLDDLGLTTNDYNRGMTIFYACFLCAEVPSQIISKKLGPDVWIPIQMVLWSIVGISQGLVTGKGTFFATRALLGILEGGFIADALLYLSYFYTNRELPMRVAWFYCSSHITHIVAAFLASGVLQMRGIAGWEGWRWLFVLEGGLTVAIGVISWFYLPPSPTETASWFRGKDGWFNEREEVIMVNRVLRDDPGKGGMHNREGLTLKLLWAALMDYDLWPLYIINITLLMPVHPVNAYLTLSLRALGFSTFETNLLTVPAYCLFLCQLLFWTWYSEKINNRGAVVLFYCFWTFVLLLVLELLPSTASPWAWYTVTVFLIGYPYIHSINVSLTSRNAGSVRTRTIGSAMYNMVGQGGSIIASNIYREDDAPFYRRGNKVLLCVVGWNVIMAIFVKLYYIRRNKAREAIWYSMSWEERDEYLRMTKDEGNKRLDFRFAH</sequence>
<accession>A0AAE8SUK5</accession>
<dbReference type="FunFam" id="1.20.1250.20:FF:000106">
    <property type="entry name" value="MFS transporter, putative"/>
    <property type="match status" value="1"/>
</dbReference>
<protein>
    <submittedName>
        <fullName evidence="7">Related to putative tartrate transporter</fullName>
    </submittedName>
</protein>
<evidence type="ECO:0000256" key="3">
    <source>
        <dbReference type="ARBA" id="ARBA00022692"/>
    </source>
</evidence>
<dbReference type="EMBL" id="ONZQ02000005">
    <property type="protein sequence ID" value="SPO01798.1"/>
    <property type="molecule type" value="Genomic_DNA"/>
</dbReference>
<dbReference type="InterPro" id="IPR036259">
    <property type="entry name" value="MFS_trans_sf"/>
</dbReference>
<keyword evidence="4 6" id="KW-1133">Transmembrane helix</keyword>
<evidence type="ECO:0000256" key="6">
    <source>
        <dbReference type="SAM" id="Phobius"/>
    </source>
</evidence>
<name>A0AAE8SUK5_9PEZI</name>
<evidence type="ECO:0000313" key="7">
    <source>
        <dbReference type="EMBL" id="SPO01798.1"/>
    </source>
</evidence>
<evidence type="ECO:0000256" key="5">
    <source>
        <dbReference type="ARBA" id="ARBA00023136"/>
    </source>
</evidence>
<dbReference type="GO" id="GO:0016020">
    <property type="term" value="C:membrane"/>
    <property type="evidence" value="ECO:0007669"/>
    <property type="project" value="UniProtKB-SubCell"/>
</dbReference>
<feature type="transmembrane region" description="Helical" evidence="6">
    <location>
        <begin position="418"/>
        <end position="434"/>
    </location>
</feature>
<evidence type="ECO:0000256" key="4">
    <source>
        <dbReference type="ARBA" id="ARBA00022989"/>
    </source>
</evidence>
<comment type="caution">
    <text evidence="7">The sequence shown here is derived from an EMBL/GenBank/DDBJ whole genome shotgun (WGS) entry which is preliminary data.</text>
</comment>
<feature type="transmembrane region" description="Helical" evidence="6">
    <location>
        <begin position="362"/>
        <end position="382"/>
    </location>
</feature>
<feature type="transmembrane region" description="Helical" evidence="6">
    <location>
        <begin position="394"/>
        <end position="411"/>
    </location>
</feature>
<reference evidence="7" key="1">
    <citation type="submission" date="2018-03" db="EMBL/GenBank/DDBJ databases">
        <authorList>
            <person name="Guldener U."/>
        </authorList>
    </citation>
    <scope>NUCLEOTIDE SEQUENCE</scope>
</reference>
<dbReference type="Pfam" id="PF07690">
    <property type="entry name" value="MFS_1"/>
    <property type="match status" value="1"/>
</dbReference>
<dbReference type="Proteomes" id="UP001187682">
    <property type="component" value="Unassembled WGS sequence"/>
</dbReference>